<keyword evidence="1 2" id="KW-0238">DNA-binding</keyword>
<organism evidence="4 5">
    <name type="scientific">Faecousia intestinalis</name>
    <dbReference type="NCBI Taxonomy" id="3133167"/>
    <lineage>
        <taxon>Bacteria</taxon>
        <taxon>Bacillati</taxon>
        <taxon>Bacillota</taxon>
        <taxon>Clostridia</taxon>
        <taxon>Eubacteriales</taxon>
        <taxon>Oscillospiraceae</taxon>
        <taxon>Faecousia</taxon>
    </lineage>
</organism>
<accession>A0ABV1GAJ9</accession>
<feature type="domain" description="OmpR/PhoB-type" evidence="3">
    <location>
        <begin position="44"/>
        <end position="144"/>
    </location>
</feature>
<protein>
    <submittedName>
        <fullName evidence="4">Winged helix-turn-helix domain-containing protein</fullName>
    </submittedName>
</protein>
<dbReference type="Gene3D" id="1.10.10.10">
    <property type="entry name" value="Winged helix-like DNA-binding domain superfamily/Winged helix DNA-binding domain"/>
    <property type="match status" value="1"/>
</dbReference>
<keyword evidence="5" id="KW-1185">Reference proteome</keyword>
<dbReference type="EMBL" id="JBBMFF010000270">
    <property type="protein sequence ID" value="MEQ2512298.1"/>
    <property type="molecule type" value="Genomic_DNA"/>
</dbReference>
<dbReference type="SMART" id="SM00862">
    <property type="entry name" value="Trans_reg_C"/>
    <property type="match status" value="1"/>
</dbReference>
<evidence type="ECO:0000313" key="5">
    <source>
        <dbReference type="Proteomes" id="UP001491552"/>
    </source>
</evidence>
<dbReference type="Proteomes" id="UP001491552">
    <property type="component" value="Unassembled WGS sequence"/>
</dbReference>
<evidence type="ECO:0000256" key="1">
    <source>
        <dbReference type="ARBA" id="ARBA00023125"/>
    </source>
</evidence>
<feature type="DNA-binding region" description="OmpR/PhoB-type" evidence="2">
    <location>
        <begin position="44"/>
        <end position="144"/>
    </location>
</feature>
<dbReference type="InterPro" id="IPR036388">
    <property type="entry name" value="WH-like_DNA-bd_sf"/>
</dbReference>
<dbReference type="InterPro" id="IPR001867">
    <property type="entry name" value="OmpR/PhoB-type_DNA-bd"/>
</dbReference>
<evidence type="ECO:0000256" key="2">
    <source>
        <dbReference type="PROSITE-ProRule" id="PRU01091"/>
    </source>
</evidence>
<dbReference type="PROSITE" id="PS51755">
    <property type="entry name" value="OMPR_PHOB"/>
    <property type="match status" value="1"/>
</dbReference>
<gene>
    <name evidence="4" type="ORF">WMO66_13775</name>
</gene>
<evidence type="ECO:0000313" key="4">
    <source>
        <dbReference type="EMBL" id="MEQ2512298.1"/>
    </source>
</evidence>
<evidence type="ECO:0000259" key="3">
    <source>
        <dbReference type="PROSITE" id="PS51755"/>
    </source>
</evidence>
<dbReference type="RefSeq" id="WP_009250000.1">
    <property type="nucleotide sequence ID" value="NZ_JBBMFF010000270.1"/>
</dbReference>
<dbReference type="InterPro" id="IPR016032">
    <property type="entry name" value="Sig_transdc_resp-reg_C-effctor"/>
</dbReference>
<dbReference type="SUPFAM" id="SSF46894">
    <property type="entry name" value="C-terminal effector domain of the bipartite response regulators"/>
    <property type="match status" value="1"/>
</dbReference>
<comment type="caution">
    <text evidence="4">The sequence shown here is derived from an EMBL/GenBank/DDBJ whole genome shotgun (WGS) entry which is preliminary data.</text>
</comment>
<dbReference type="Pfam" id="PF00486">
    <property type="entry name" value="Trans_reg_C"/>
    <property type="match status" value="1"/>
</dbReference>
<reference evidence="4 5" key="1">
    <citation type="submission" date="2024-03" db="EMBL/GenBank/DDBJ databases">
        <title>Human intestinal bacterial collection.</title>
        <authorList>
            <person name="Pauvert C."/>
            <person name="Hitch T.C.A."/>
            <person name="Clavel T."/>
        </authorList>
    </citation>
    <scope>NUCLEOTIDE SEQUENCE [LARGE SCALE GENOMIC DNA]</scope>
    <source>
        <strain evidence="4 5">CLA-AA-H192</strain>
    </source>
</reference>
<dbReference type="CDD" id="cd00383">
    <property type="entry name" value="trans_reg_C"/>
    <property type="match status" value="1"/>
</dbReference>
<name>A0ABV1GAJ9_9FIRM</name>
<proteinExistence type="predicted"/>
<sequence>MLDVEQKREMIQFVLETEQQQGFSAIPCTNPDSFGARIDTSQPLTEIREGDLYFCLEEREVAVQGKKVDLSVREFNALYLLLMNRRRVMTFETIAYHVWSEEYVENELTAIHNIMSRLRQKLKISPDIPDYIISVRGVGYKFDTTQQKK</sequence>